<dbReference type="OMA" id="WMAAAQK"/>
<sequence>MERRTHIAVVSVPVVSHQIAISEFCKRLIQLNPIIRITFIIPVLDSLPNASKSILCLSFSPKHTHHCSSSSELASRNCSSTQTSTCKSQSLPLLHDALFKSITSTSHVAAIVADYFAYELLPFAKELNILSYIFFPSAATVTSLCLHSSTLHETISCEYKELQEPINIPGCIPIHGRDLPTSFQDRSSEVYKHFLLRSKALRVVDGILVNSFVELEEGALRAMTEESKGNPSVYMVGPIVQNVSHITHNNYNGSHCLAWLDEQTHRSVLFVTFGSGATLSQHQMNELALGLEQSSQKFVWVVREPNDLPSANYFGGSSRQEDPLSFLPCGFLERTKNQGLVIPFWAPQVEILSHKAISGFLSHCGWFSTLEAVVNGLPTIVWPLFAEQRMIATILVDGLKVAVRPKASESGIVERCEVAKAIKSLMVGDEGMEIRNRMKVLQDAAASAMKIDGFSTTTLSQLVTKWESFGACKENVS</sequence>
<dbReference type="InterPro" id="IPR002213">
    <property type="entry name" value="UDP_glucos_trans"/>
</dbReference>
<dbReference type="Gene3D" id="3.40.50.2000">
    <property type="entry name" value="Glycogen Phosphorylase B"/>
    <property type="match status" value="2"/>
</dbReference>
<evidence type="ECO:0000313" key="5">
    <source>
        <dbReference type="EMBL" id="KYP35366.1"/>
    </source>
</evidence>
<gene>
    <name evidence="5" type="ORF">KK1_043597</name>
</gene>
<dbReference type="FunFam" id="3.40.50.2000:FF:000056">
    <property type="entry name" value="Glycosyltransferase"/>
    <property type="match status" value="1"/>
</dbReference>
<evidence type="ECO:0000256" key="2">
    <source>
        <dbReference type="ARBA" id="ARBA00022679"/>
    </source>
</evidence>
<dbReference type="Pfam" id="PF00201">
    <property type="entry name" value="UDPGT"/>
    <property type="match status" value="1"/>
</dbReference>
<keyword evidence="3 5" id="KW-0328">Glycosyltransferase</keyword>
<protein>
    <recommendedName>
        <fullName evidence="4">Glycosyltransferase</fullName>
        <ecNumber evidence="4">2.4.1.-</ecNumber>
    </recommendedName>
</protein>
<dbReference type="EMBL" id="KQ484393">
    <property type="protein sequence ID" value="KYP35366.1"/>
    <property type="molecule type" value="Genomic_DNA"/>
</dbReference>
<evidence type="ECO:0000256" key="1">
    <source>
        <dbReference type="ARBA" id="ARBA00009995"/>
    </source>
</evidence>
<dbReference type="AlphaFoldDB" id="A0A151QYK8"/>
<evidence type="ECO:0000256" key="4">
    <source>
        <dbReference type="RuleBase" id="RU362057"/>
    </source>
</evidence>
<dbReference type="Gramene" id="C.cajan_42272.t">
    <property type="protein sequence ID" value="C.cajan_42272.t"/>
    <property type="gene ID" value="C.cajan_42272"/>
</dbReference>
<dbReference type="EC" id="2.4.1.-" evidence="4"/>
<keyword evidence="2 3" id="KW-0808">Transferase</keyword>
<dbReference type="GO" id="GO:0008194">
    <property type="term" value="F:UDP-glycosyltransferase activity"/>
    <property type="evidence" value="ECO:0007669"/>
    <property type="project" value="InterPro"/>
</dbReference>
<name>A0A151QYK8_CAJCA</name>
<organism evidence="5 6">
    <name type="scientific">Cajanus cajan</name>
    <name type="common">Pigeon pea</name>
    <name type="synonym">Cajanus indicus</name>
    <dbReference type="NCBI Taxonomy" id="3821"/>
    <lineage>
        <taxon>Eukaryota</taxon>
        <taxon>Viridiplantae</taxon>
        <taxon>Streptophyta</taxon>
        <taxon>Embryophyta</taxon>
        <taxon>Tracheophyta</taxon>
        <taxon>Spermatophyta</taxon>
        <taxon>Magnoliopsida</taxon>
        <taxon>eudicotyledons</taxon>
        <taxon>Gunneridae</taxon>
        <taxon>Pentapetalae</taxon>
        <taxon>rosids</taxon>
        <taxon>fabids</taxon>
        <taxon>Fabales</taxon>
        <taxon>Fabaceae</taxon>
        <taxon>Papilionoideae</taxon>
        <taxon>50 kb inversion clade</taxon>
        <taxon>NPAAA clade</taxon>
        <taxon>indigoferoid/millettioid clade</taxon>
        <taxon>Phaseoleae</taxon>
        <taxon>Cajanus</taxon>
    </lineage>
</organism>
<keyword evidence="6" id="KW-1185">Reference proteome</keyword>
<proteinExistence type="inferred from homology"/>
<evidence type="ECO:0000256" key="3">
    <source>
        <dbReference type="RuleBase" id="RU003718"/>
    </source>
</evidence>
<dbReference type="InterPro" id="IPR035595">
    <property type="entry name" value="UDP_glycos_trans_CS"/>
</dbReference>
<comment type="similarity">
    <text evidence="1 3">Belongs to the UDP-glycosyltransferase family.</text>
</comment>
<dbReference type="SUPFAM" id="SSF53756">
    <property type="entry name" value="UDP-Glycosyltransferase/glycogen phosphorylase"/>
    <property type="match status" value="1"/>
</dbReference>
<dbReference type="CDD" id="cd03784">
    <property type="entry name" value="GT1_Gtf-like"/>
    <property type="match status" value="1"/>
</dbReference>
<dbReference type="PROSITE" id="PS00375">
    <property type="entry name" value="UDPGT"/>
    <property type="match status" value="1"/>
</dbReference>
<dbReference type="Proteomes" id="UP000075243">
    <property type="component" value="Unassembled WGS sequence"/>
</dbReference>
<dbReference type="PANTHER" id="PTHR48045:SF33">
    <property type="entry name" value="GLYCOSYLTRANSFERASE"/>
    <property type="match status" value="1"/>
</dbReference>
<reference evidence="5" key="1">
    <citation type="journal article" date="2012" name="Nat. Biotechnol.">
        <title>Draft genome sequence of pigeonpea (Cajanus cajan), an orphan legume crop of resource-poor farmers.</title>
        <authorList>
            <person name="Varshney R.K."/>
            <person name="Chen W."/>
            <person name="Li Y."/>
            <person name="Bharti A.K."/>
            <person name="Saxena R.K."/>
            <person name="Schlueter J.A."/>
            <person name="Donoghue M.T."/>
            <person name="Azam S."/>
            <person name="Fan G."/>
            <person name="Whaley A.M."/>
            <person name="Farmer A.D."/>
            <person name="Sheridan J."/>
            <person name="Iwata A."/>
            <person name="Tuteja R."/>
            <person name="Penmetsa R.V."/>
            <person name="Wu W."/>
            <person name="Upadhyaya H.D."/>
            <person name="Yang S.P."/>
            <person name="Shah T."/>
            <person name="Saxena K.B."/>
            <person name="Michael T."/>
            <person name="McCombie W.R."/>
            <person name="Yang B."/>
            <person name="Zhang G."/>
            <person name="Yang H."/>
            <person name="Wang J."/>
            <person name="Spillane C."/>
            <person name="Cook D.R."/>
            <person name="May G.D."/>
            <person name="Xu X."/>
            <person name="Jackson S.A."/>
        </authorList>
    </citation>
    <scope>NUCLEOTIDE SEQUENCE [LARGE SCALE GENOMIC DNA]</scope>
</reference>
<dbReference type="PANTHER" id="PTHR48045">
    <property type="entry name" value="UDP-GLYCOSYLTRANSFERASE 72B1"/>
    <property type="match status" value="1"/>
</dbReference>
<evidence type="ECO:0000313" key="6">
    <source>
        <dbReference type="Proteomes" id="UP000075243"/>
    </source>
</evidence>
<accession>A0A151QYK8</accession>